<feature type="region of interest" description="Disordered" evidence="1">
    <location>
        <begin position="21"/>
        <end position="58"/>
    </location>
</feature>
<sequence length="98" mass="10074">MRALIRPISCTSITLSRVSPPQLVGGRRKCGRRGGSSPIHHAPAARQNAPVESGAGVSPARRPVIYEGAGGALEPAAPWSAPGDVATPLPPRNRIPLG</sequence>
<evidence type="ECO:0000313" key="2">
    <source>
        <dbReference type="EMBL" id="GBP71646.1"/>
    </source>
</evidence>
<evidence type="ECO:0000313" key="3">
    <source>
        <dbReference type="Proteomes" id="UP000299102"/>
    </source>
</evidence>
<dbReference type="AlphaFoldDB" id="A0A4C1Y6W6"/>
<comment type="caution">
    <text evidence="2">The sequence shown here is derived from an EMBL/GenBank/DDBJ whole genome shotgun (WGS) entry which is preliminary data.</text>
</comment>
<keyword evidence="3" id="KW-1185">Reference proteome</keyword>
<evidence type="ECO:0000256" key="1">
    <source>
        <dbReference type="SAM" id="MobiDB-lite"/>
    </source>
</evidence>
<proteinExistence type="predicted"/>
<feature type="region of interest" description="Disordered" evidence="1">
    <location>
        <begin position="72"/>
        <end position="98"/>
    </location>
</feature>
<organism evidence="2 3">
    <name type="scientific">Eumeta variegata</name>
    <name type="common">Bagworm moth</name>
    <name type="synonym">Eumeta japonica</name>
    <dbReference type="NCBI Taxonomy" id="151549"/>
    <lineage>
        <taxon>Eukaryota</taxon>
        <taxon>Metazoa</taxon>
        <taxon>Ecdysozoa</taxon>
        <taxon>Arthropoda</taxon>
        <taxon>Hexapoda</taxon>
        <taxon>Insecta</taxon>
        <taxon>Pterygota</taxon>
        <taxon>Neoptera</taxon>
        <taxon>Endopterygota</taxon>
        <taxon>Lepidoptera</taxon>
        <taxon>Glossata</taxon>
        <taxon>Ditrysia</taxon>
        <taxon>Tineoidea</taxon>
        <taxon>Psychidae</taxon>
        <taxon>Oiketicinae</taxon>
        <taxon>Eumeta</taxon>
    </lineage>
</organism>
<accession>A0A4C1Y6W6</accession>
<feature type="compositionally biased region" description="Pro residues" evidence="1">
    <location>
        <begin position="88"/>
        <end position="98"/>
    </location>
</feature>
<dbReference type="Proteomes" id="UP000299102">
    <property type="component" value="Unassembled WGS sequence"/>
</dbReference>
<gene>
    <name evidence="2" type="ORF">EVAR_53129_1</name>
</gene>
<name>A0A4C1Y6W6_EUMVA</name>
<protein>
    <submittedName>
        <fullName evidence="2">Uncharacterized protein</fullName>
    </submittedName>
</protein>
<reference evidence="2 3" key="1">
    <citation type="journal article" date="2019" name="Commun. Biol.">
        <title>The bagworm genome reveals a unique fibroin gene that provides high tensile strength.</title>
        <authorList>
            <person name="Kono N."/>
            <person name="Nakamura H."/>
            <person name="Ohtoshi R."/>
            <person name="Tomita M."/>
            <person name="Numata K."/>
            <person name="Arakawa K."/>
        </authorList>
    </citation>
    <scope>NUCLEOTIDE SEQUENCE [LARGE SCALE GENOMIC DNA]</scope>
</reference>
<dbReference type="EMBL" id="BGZK01001115">
    <property type="protein sequence ID" value="GBP71646.1"/>
    <property type="molecule type" value="Genomic_DNA"/>
</dbReference>